<sequence>MTARDGQHDRFVERAARITALRRRRVLAWVAGVALVLGLAYLLLLSPVLAVRSVQVVGVDAPEQEAIRGSLESSVGTPLARSDLAELTDRVEERPTVESAEVSRDWPSSLRVDVVPRVPALAVQKSKRQVEIYDIDGNLVERARSAPKGVPTVTADGTEDVGADGVRAALSLLESLPEEVRRTVSSVTVDPAERVSFRAGKTTVVWGDASEPQLKVEVLSVLLEEKPQRIDVSTPRMPVTR</sequence>
<keyword evidence="4 8" id="KW-0812">Transmembrane</keyword>
<dbReference type="InterPro" id="IPR006311">
    <property type="entry name" value="TAT_signal"/>
</dbReference>
<dbReference type="RefSeq" id="WP_144857343.1">
    <property type="nucleotide sequence ID" value="NZ_BAAAYT010000005.1"/>
</dbReference>
<dbReference type="PANTHER" id="PTHR37820:SF1">
    <property type="entry name" value="CELL DIVISION PROTEIN FTSQ"/>
    <property type="match status" value="1"/>
</dbReference>
<evidence type="ECO:0000256" key="7">
    <source>
        <dbReference type="ARBA" id="ARBA00023306"/>
    </source>
</evidence>
<organism evidence="10 11">
    <name type="scientific">Marihabitans asiaticum</name>
    <dbReference type="NCBI Taxonomy" id="415218"/>
    <lineage>
        <taxon>Bacteria</taxon>
        <taxon>Bacillati</taxon>
        <taxon>Actinomycetota</taxon>
        <taxon>Actinomycetes</taxon>
        <taxon>Micrococcales</taxon>
        <taxon>Intrasporangiaceae</taxon>
        <taxon>Marihabitans</taxon>
    </lineage>
</organism>
<dbReference type="Pfam" id="PF08478">
    <property type="entry name" value="POTRA_1"/>
    <property type="match status" value="1"/>
</dbReference>
<evidence type="ECO:0000259" key="9">
    <source>
        <dbReference type="PROSITE" id="PS51779"/>
    </source>
</evidence>
<dbReference type="AlphaFoldDB" id="A0A560WA20"/>
<feature type="transmembrane region" description="Helical" evidence="8">
    <location>
        <begin position="26"/>
        <end position="45"/>
    </location>
</feature>
<gene>
    <name evidence="10" type="ORF">FB557_1888</name>
</gene>
<evidence type="ECO:0000313" key="11">
    <source>
        <dbReference type="Proteomes" id="UP000315628"/>
    </source>
</evidence>
<dbReference type="PROSITE" id="PS51779">
    <property type="entry name" value="POTRA"/>
    <property type="match status" value="1"/>
</dbReference>
<evidence type="ECO:0000313" key="10">
    <source>
        <dbReference type="EMBL" id="TWD14478.1"/>
    </source>
</evidence>
<proteinExistence type="predicted"/>
<dbReference type="OrthoDB" id="9790760at2"/>
<keyword evidence="2" id="KW-1003">Cell membrane</keyword>
<dbReference type="InterPro" id="IPR013685">
    <property type="entry name" value="POTRA_FtsQ_type"/>
</dbReference>
<evidence type="ECO:0000256" key="6">
    <source>
        <dbReference type="ARBA" id="ARBA00023136"/>
    </source>
</evidence>
<comment type="subcellular location">
    <subcellularLocation>
        <location evidence="1">Membrane</location>
    </subcellularLocation>
</comment>
<keyword evidence="3 10" id="KW-0132">Cell division</keyword>
<dbReference type="InterPro" id="IPR034746">
    <property type="entry name" value="POTRA"/>
</dbReference>
<keyword evidence="5 8" id="KW-1133">Transmembrane helix</keyword>
<comment type="caution">
    <text evidence="10">The sequence shown here is derived from an EMBL/GenBank/DDBJ whole genome shotgun (WGS) entry which is preliminary data.</text>
</comment>
<keyword evidence="7" id="KW-0131">Cell cycle</keyword>
<feature type="domain" description="POTRA" evidence="9">
    <location>
        <begin position="49"/>
        <end position="117"/>
    </location>
</feature>
<dbReference type="Proteomes" id="UP000315628">
    <property type="component" value="Unassembled WGS sequence"/>
</dbReference>
<keyword evidence="6 8" id="KW-0472">Membrane</keyword>
<name>A0A560WA20_9MICO</name>
<evidence type="ECO:0000256" key="8">
    <source>
        <dbReference type="SAM" id="Phobius"/>
    </source>
</evidence>
<evidence type="ECO:0000256" key="4">
    <source>
        <dbReference type="ARBA" id="ARBA00022692"/>
    </source>
</evidence>
<dbReference type="GO" id="GO:0051301">
    <property type="term" value="P:cell division"/>
    <property type="evidence" value="ECO:0007669"/>
    <property type="project" value="UniProtKB-KW"/>
</dbReference>
<evidence type="ECO:0000256" key="3">
    <source>
        <dbReference type="ARBA" id="ARBA00022618"/>
    </source>
</evidence>
<reference evidence="10 11" key="1">
    <citation type="submission" date="2019-06" db="EMBL/GenBank/DDBJ databases">
        <title>Sequencing the genomes of 1000 actinobacteria strains.</title>
        <authorList>
            <person name="Klenk H.-P."/>
        </authorList>
    </citation>
    <scope>NUCLEOTIDE SEQUENCE [LARGE SCALE GENOMIC DNA]</scope>
    <source>
        <strain evidence="10 11">DSM 18935</strain>
    </source>
</reference>
<keyword evidence="11" id="KW-1185">Reference proteome</keyword>
<protein>
    <submittedName>
        <fullName evidence="10">Cell division protein FtsQ</fullName>
    </submittedName>
</protein>
<evidence type="ECO:0000256" key="2">
    <source>
        <dbReference type="ARBA" id="ARBA00022475"/>
    </source>
</evidence>
<evidence type="ECO:0000256" key="1">
    <source>
        <dbReference type="ARBA" id="ARBA00004370"/>
    </source>
</evidence>
<evidence type="ECO:0000256" key="5">
    <source>
        <dbReference type="ARBA" id="ARBA00022989"/>
    </source>
</evidence>
<dbReference type="PROSITE" id="PS51318">
    <property type="entry name" value="TAT"/>
    <property type="match status" value="1"/>
</dbReference>
<dbReference type="GO" id="GO:0005886">
    <property type="term" value="C:plasma membrane"/>
    <property type="evidence" value="ECO:0007669"/>
    <property type="project" value="TreeGrafter"/>
</dbReference>
<accession>A0A560WA20</accession>
<dbReference type="PANTHER" id="PTHR37820">
    <property type="entry name" value="CELL DIVISION PROTEIN DIVIB"/>
    <property type="match status" value="1"/>
</dbReference>
<dbReference type="Gene3D" id="3.10.20.310">
    <property type="entry name" value="membrane protein fhac"/>
    <property type="match status" value="1"/>
</dbReference>
<dbReference type="EMBL" id="VIUW01000003">
    <property type="protein sequence ID" value="TWD14478.1"/>
    <property type="molecule type" value="Genomic_DNA"/>
</dbReference>
<dbReference type="InterPro" id="IPR050487">
    <property type="entry name" value="FtsQ_DivIB"/>
</dbReference>